<comment type="caution">
    <text evidence="1">The sequence shown here is derived from an EMBL/GenBank/DDBJ whole genome shotgun (WGS) entry which is preliminary data.</text>
</comment>
<evidence type="ECO:0000313" key="1">
    <source>
        <dbReference type="EMBL" id="SAM54884.1"/>
    </source>
</evidence>
<reference evidence="1 2" key="1">
    <citation type="submission" date="2016-04" db="EMBL/GenBank/DDBJ databases">
        <authorList>
            <person name="Millard A."/>
        </authorList>
    </citation>
    <scope>NUCLEOTIDE SEQUENCE [LARGE SCALE GENOMIC DNA]</scope>
    <source>
        <strain evidence="1">Isolate 22</strain>
    </source>
</reference>
<evidence type="ECO:0000313" key="2">
    <source>
        <dbReference type="Proteomes" id="UP000183509"/>
    </source>
</evidence>
<dbReference type="Proteomes" id="UP000183509">
    <property type="component" value="Unassembled WGS sequence"/>
</dbReference>
<proteinExistence type="predicted"/>
<dbReference type="Gene3D" id="2.30.30.110">
    <property type="match status" value="1"/>
</dbReference>
<name>A0ABD7LWP5_ENTFC</name>
<accession>A0ABD7LWP5</accession>
<sequence length="184" mass="21030">MVSSSHNKDNSKNGVVCVVPISSKKKSNYVSVGKILEVASIKQFISQADKLKEKLRIIILLSLNRGIIDESDLNSFIKDIEAKGEKLSVEEVEKRAVKHNLVCETREQVIKEIKSLSEDMVKYQKVFNCYKKYTQESYVMPLNIQTISKNRIRRINKFDPSGNMKAPGNVLNEVDESLKKYFTK</sequence>
<dbReference type="AlphaFoldDB" id="A0ABD7LWP5"/>
<dbReference type="EMBL" id="FKLM01000195">
    <property type="protein sequence ID" value="SAM54884.1"/>
    <property type="molecule type" value="Genomic_DNA"/>
</dbReference>
<dbReference type="InterPro" id="IPR011067">
    <property type="entry name" value="Plasmid_toxin/cell-grow_inhib"/>
</dbReference>
<organism evidence="1 2">
    <name type="scientific">Enterococcus faecium</name>
    <name type="common">Streptococcus faecium</name>
    <dbReference type="NCBI Taxonomy" id="1352"/>
    <lineage>
        <taxon>Bacteria</taxon>
        <taxon>Bacillati</taxon>
        <taxon>Bacillota</taxon>
        <taxon>Bacilli</taxon>
        <taxon>Lactobacillales</taxon>
        <taxon>Enterococcaceae</taxon>
        <taxon>Enterococcus</taxon>
    </lineage>
</organism>
<gene>
    <name evidence="1" type="ORF">DTPHA_603238</name>
</gene>
<protein>
    <submittedName>
        <fullName evidence="1">PemK-like protein</fullName>
    </submittedName>
</protein>